<keyword evidence="5" id="KW-0472">Membrane</keyword>
<keyword evidence="3" id="KW-0902">Two-component regulatory system</keyword>
<feature type="region of interest" description="Disordered" evidence="4">
    <location>
        <begin position="118"/>
        <end position="226"/>
    </location>
</feature>
<feature type="domain" description="Phage shock protein PspC N-terminal" evidence="7">
    <location>
        <begin position="37"/>
        <end position="92"/>
    </location>
</feature>
<keyword evidence="2 8" id="KW-0418">Kinase</keyword>
<reference evidence="8 9" key="1">
    <citation type="submission" date="2023-07" db="EMBL/GenBank/DDBJ databases">
        <title>Sequencing the genomes of 1000 actinobacteria strains.</title>
        <authorList>
            <person name="Klenk H.-P."/>
        </authorList>
    </citation>
    <scope>NUCLEOTIDE SEQUENCE [LARGE SCALE GENOMIC DNA]</scope>
    <source>
        <strain evidence="8 9">DSM 44388</strain>
    </source>
</reference>
<dbReference type="Proteomes" id="UP001235712">
    <property type="component" value="Unassembled WGS sequence"/>
</dbReference>
<evidence type="ECO:0000256" key="4">
    <source>
        <dbReference type="SAM" id="MobiDB-lite"/>
    </source>
</evidence>
<evidence type="ECO:0000256" key="1">
    <source>
        <dbReference type="ARBA" id="ARBA00022679"/>
    </source>
</evidence>
<feature type="transmembrane region" description="Helical" evidence="5">
    <location>
        <begin position="68"/>
        <end position="90"/>
    </location>
</feature>
<proteinExistence type="predicted"/>
<evidence type="ECO:0000313" key="9">
    <source>
        <dbReference type="Proteomes" id="UP001235712"/>
    </source>
</evidence>
<feature type="transmembrane region" description="Helical" evidence="5">
    <location>
        <begin position="323"/>
        <end position="341"/>
    </location>
</feature>
<feature type="domain" description="Histidine kinase/HSP90-like ATPase" evidence="6">
    <location>
        <begin position="479"/>
        <end position="568"/>
    </location>
</feature>
<dbReference type="Pfam" id="PF02518">
    <property type="entry name" value="HATPase_c"/>
    <property type="match status" value="1"/>
</dbReference>
<dbReference type="InterPro" id="IPR036890">
    <property type="entry name" value="HATPase_C_sf"/>
</dbReference>
<evidence type="ECO:0000256" key="2">
    <source>
        <dbReference type="ARBA" id="ARBA00022777"/>
    </source>
</evidence>
<keyword evidence="5" id="KW-1133">Transmembrane helix</keyword>
<keyword evidence="5" id="KW-0812">Transmembrane</keyword>
<name>A0ABT9P4Z9_9ACTN</name>
<feature type="compositionally biased region" description="Low complexity" evidence="4">
    <location>
        <begin position="1"/>
        <end position="14"/>
    </location>
</feature>
<dbReference type="GO" id="GO:0016301">
    <property type="term" value="F:kinase activity"/>
    <property type="evidence" value="ECO:0007669"/>
    <property type="project" value="UniProtKB-KW"/>
</dbReference>
<accession>A0ABT9P4Z9</accession>
<dbReference type="InterPro" id="IPR050482">
    <property type="entry name" value="Sensor_HK_TwoCompSys"/>
</dbReference>
<feature type="compositionally biased region" description="Pro residues" evidence="4">
    <location>
        <begin position="18"/>
        <end position="38"/>
    </location>
</feature>
<feature type="transmembrane region" description="Helical" evidence="5">
    <location>
        <begin position="284"/>
        <end position="302"/>
    </location>
</feature>
<dbReference type="InterPro" id="IPR007168">
    <property type="entry name" value="Phageshock_PspC_N"/>
</dbReference>
<dbReference type="SUPFAM" id="SSF55874">
    <property type="entry name" value="ATPase domain of HSP90 chaperone/DNA topoisomerase II/histidine kinase"/>
    <property type="match status" value="1"/>
</dbReference>
<keyword evidence="9" id="KW-1185">Reference proteome</keyword>
<evidence type="ECO:0000256" key="5">
    <source>
        <dbReference type="SAM" id="Phobius"/>
    </source>
</evidence>
<feature type="compositionally biased region" description="Low complexity" evidence="4">
    <location>
        <begin position="139"/>
        <end position="150"/>
    </location>
</feature>
<comment type="caution">
    <text evidence="8">The sequence shown here is derived from an EMBL/GenBank/DDBJ whole genome shotgun (WGS) entry which is preliminary data.</text>
</comment>
<dbReference type="PANTHER" id="PTHR24421:SF61">
    <property type="entry name" value="OXYGEN SENSOR HISTIDINE KINASE NREB"/>
    <property type="match status" value="1"/>
</dbReference>
<sequence length="576" mass="59694">MSTSTPLVGPDPVRGPGGPFPPGPPGPSGPSPLRRPPLVRPQEKRMLAGVAAGVAVHLGLPVNAVRFGFVVAAIMGGPGAVLYAWLWALVPDSSSAAAAEAAQQAAARAPYSGGPILGTQIGGRPFPANAPGAPAVGMTDAPAPTASTAPVGASGEPNGQTAPADLGPASAHAPSHPENAPLANTFEPVPDGSPATVTTPAGEVSDSATTTSTIDPDQQPRSVQETARAARAAAVAAAVEDVERQERSSRHTRLRADLFAGICLLAACGVLVANWSGLEVASGFTLPLLIVASGAVIAYAQFDEADRSRWFSSTGFTTRATTLRLMLGVVLVVLGIVLMVVQNADPMVLGQTLLATFAVLFGVAVVFAPWGVRFWRTLDAERTGRVRESERADIAAHLHDSVLQTLALIQRRSSDSAEVARLARAQERDLRGWLYGGGDNDPTMISARVAALAAEAEDVHGAVIEVVTVGDRPVDERAVSLLSALREAVANAARHAGGESVRVYVECMPDGIEAFVRDRGPGFDLAAVPEDRLGVRESIIGRMERHGGSARVRSEAGEGTEVRLLLPDRGSSEEEQ</sequence>
<gene>
    <name evidence="8" type="ORF">J2S57_003014</name>
</gene>
<dbReference type="PANTHER" id="PTHR24421">
    <property type="entry name" value="NITRATE/NITRITE SENSOR PROTEIN NARX-RELATED"/>
    <property type="match status" value="1"/>
</dbReference>
<dbReference type="EMBL" id="JAUSQZ010000001">
    <property type="protein sequence ID" value="MDP9827265.1"/>
    <property type="molecule type" value="Genomic_DNA"/>
</dbReference>
<dbReference type="Gene3D" id="3.30.565.10">
    <property type="entry name" value="Histidine kinase-like ATPase, C-terminal domain"/>
    <property type="match status" value="1"/>
</dbReference>
<evidence type="ECO:0000259" key="6">
    <source>
        <dbReference type="Pfam" id="PF02518"/>
    </source>
</evidence>
<evidence type="ECO:0000259" key="7">
    <source>
        <dbReference type="Pfam" id="PF04024"/>
    </source>
</evidence>
<dbReference type="Pfam" id="PF04024">
    <property type="entry name" value="PspC"/>
    <property type="match status" value="1"/>
</dbReference>
<evidence type="ECO:0000256" key="3">
    <source>
        <dbReference type="ARBA" id="ARBA00023012"/>
    </source>
</evidence>
<feature type="region of interest" description="Disordered" evidence="4">
    <location>
        <begin position="546"/>
        <end position="576"/>
    </location>
</feature>
<evidence type="ECO:0000313" key="8">
    <source>
        <dbReference type="EMBL" id="MDP9827265.1"/>
    </source>
</evidence>
<feature type="compositionally biased region" description="Basic and acidic residues" evidence="4">
    <location>
        <begin position="546"/>
        <end position="556"/>
    </location>
</feature>
<protein>
    <submittedName>
        <fullName evidence="8">Signal transduction histidine kinase/phage shock protein PspC (Stress-responsive transcriptional regulator)</fullName>
    </submittedName>
</protein>
<feature type="transmembrane region" description="Helical" evidence="5">
    <location>
        <begin position="353"/>
        <end position="372"/>
    </location>
</feature>
<dbReference type="RefSeq" id="WP_307243099.1">
    <property type="nucleotide sequence ID" value="NZ_JAUSQZ010000001.1"/>
</dbReference>
<organism evidence="8 9">
    <name type="scientific">Kineosporia succinea</name>
    <dbReference type="NCBI Taxonomy" id="84632"/>
    <lineage>
        <taxon>Bacteria</taxon>
        <taxon>Bacillati</taxon>
        <taxon>Actinomycetota</taxon>
        <taxon>Actinomycetes</taxon>
        <taxon>Kineosporiales</taxon>
        <taxon>Kineosporiaceae</taxon>
        <taxon>Kineosporia</taxon>
    </lineage>
</organism>
<feature type="transmembrane region" description="Helical" evidence="5">
    <location>
        <begin position="258"/>
        <end position="278"/>
    </location>
</feature>
<keyword evidence="1" id="KW-0808">Transferase</keyword>
<dbReference type="InterPro" id="IPR003594">
    <property type="entry name" value="HATPase_dom"/>
</dbReference>
<dbReference type="CDD" id="cd16917">
    <property type="entry name" value="HATPase_UhpB-NarQ-NarX-like"/>
    <property type="match status" value="1"/>
</dbReference>
<feature type="region of interest" description="Disordered" evidence="4">
    <location>
        <begin position="1"/>
        <end position="38"/>
    </location>
</feature>
<feature type="compositionally biased region" description="Polar residues" evidence="4">
    <location>
        <begin position="206"/>
        <end position="222"/>
    </location>
</feature>